<dbReference type="RefSeq" id="WP_184256361.1">
    <property type="nucleotide sequence ID" value="NZ_JACHIH010000007.1"/>
</dbReference>
<evidence type="ECO:0000313" key="1">
    <source>
        <dbReference type="EMBL" id="MBB5046970.1"/>
    </source>
</evidence>
<comment type="caution">
    <text evidence="1">The sequence shown here is derived from an EMBL/GenBank/DDBJ whole genome shotgun (WGS) entry which is preliminary data.</text>
</comment>
<evidence type="ECO:0000313" key="2">
    <source>
        <dbReference type="Proteomes" id="UP000542353"/>
    </source>
</evidence>
<reference evidence="1 2" key="1">
    <citation type="submission" date="2020-08" db="EMBL/GenBank/DDBJ databases">
        <title>Genomic Encyclopedia of Type Strains, Phase IV (KMG-IV): sequencing the most valuable type-strain genomes for metagenomic binning, comparative biology and taxonomic classification.</title>
        <authorList>
            <person name="Goeker M."/>
        </authorList>
    </citation>
    <scope>NUCLEOTIDE SEQUENCE [LARGE SCALE GENOMIC DNA]</scope>
    <source>
        <strain evidence="1 2">DSM 12706</strain>
    </source>
</reference>
<organism evidence="1 2">
    <name type="scientific">Rhodopseudomonas rhenobacensis</name>
    <dbReference type="NCBI Taxonomy" id="87461"/>
    <lineage>
        <taxon>Bacteria</taxon>
        <taxon>Pseudomonadati</taxon>
        <taxon>Pseudomonadota</taxon>
        <taxon>Alphaproteobacteria</taxon>
        <taxon>Hyphomicrobiales</taxon>
        <taxon>Nitrobacteraceae</taxon>
        <taxon>Rhodopseudomonas</taxon>
    </lineage>
</organism>
<proteinExistence type="predicted"/>
<sequence length="101" mass="10724">MTDMTDSRALTTAAEEHDQAANHATLIKDLRANNFNDAADYIINLQSLVDGYQMWLAATVLNAGGKVDVGLHDIERVAPGHAVLSIESNWSTGGATISVAT</sequence>
<dbReference type="Proteomes" id="UP000542353">
    <property type="component" value="Unassembled WGS sequence"/>
</dbReference>
<gene>
    <name evidence="1" type="ORF">HNR60_001719</name>
</gene>
<protein>
    <submittedName>
        <fullName evidence="1">Uncharacterized protein</fullName>
    </submittedName>
</protein>
<dbReference type="EMBL" id="JACHIH010000007">
    <property type="protein sequence ID" value="MBB5046970.1"/>
    <property type="molecule type" value="Genomic_DNA"/>
</dbReference>
<name>A0A7W8DYL7_9BRAD</name>
<keyword evidence="2" id="KW-1185">Reference proteome</keyword>
<dbReference type="AlphaFoldDB" id="A0A7W8DYL7"/>
<accession>A0A7W8DYL7</accession>